<reference evidence="3" key="1">
    <citation type="submission" date="2024-04" db="EMBL/GenBank/DDBJ databases">
        <title>Salinicola lusitanus LLJ914,a marine bacterium isolated from the Okinawa Trough.</title>
        <authorList>
            <person name="Li J."/>
        </authorList>
    </citation>
    <scope>NUCLEOTIDE SEQUENCE [LARGE SCALE GENOMIC DNA]</scope>
</reference>
<dbReference type="AlphaFoldDB" id="A0AAW0PQ73"/>
<sequence>MFAGTETRLEDVSCTSWSYNGPVATAMSNIDPYSFAPHPPYISSPPGPRLSAVAHQSSPHMGEHMVNEAYSNQNGPTQSSQNIHSRQTSPPLREYRYTPNASPPLYHTLESHTHMRCGLSEWSAAS</sequence>
<name>A0AAW0PQ73_9GOBI</name>
<feature type="region of interest" description="Disordered" evidence="1">
    <location>
        <begin position="46"/>
        <end position="107"/>
    </location>
</feature>
<evidence type="ECO:0000256" key="1">
    <source>
        <dbReference type="SAM" id="MobiDB-lite"/>
    </source>
</evidence>
<comment type="caution">
    <text evidence="2">The sequence shown here is derived from an EMBL/GenBank/DDBJ whole genome shotgun (WGS) entry which is preliminary data.</text>
</comment>
<evidence type="ECO:0000313" key="3">
    <source>
        <dbReference type="Proteomes" id="UP001460270"/>
    </source>
</evidence>
<dbReference type="Proteomes" id="UP001460270">
    <property type="component" value="Unassembled WGS sequence"/>
</dbReference>
<accession>A0AAW0PQ73</accession>
<gene>
    <name evidence="2" type="ORF">WMY93_004968</name>
</gene>
<evidence type="ECO:0000313" key="2">
    <source>
        <dbReference type="EMBL" id="KAK7934072.1"/>
    </source>
</evidence>
<keyword evidence="3" id="KW-1185">Reference proteome</keyword>
<feature type="compositionally biased region" description="Polar residues" evidence="1">
    <location>
        <begin position="69"/>
        <end position="90"/>
    </location>
</feature>
<protein>
    <submittedName>
        <fullName evidence="2">Uncharacterized protein</fullName>
    </submittedName>
</protein>
<dbReference type="EMBL" id="JBBPFD010000003">
    <property type="protein sequence ID" value="KAK7934072.1"/>
    <property type="molecule type" value="Genomic_DNA"/>
</dbReference>
<organism evidence="2 3">
    <name type="scientific">Mugilogobius chulae</name>
    <name type="common">yellowstripe goby</name>
    <dbReference type="NCBI Taxonomy" id="88201"/>
    <lineage>
        <taxon>Eukaryota</taxon>
        <taxon>Metazoa</taxon>
        <taxon>Chordata</taxon>
        <taxon>Craniata</taxon>
        <taxon>Vertebrata</taxon>
        <taxon>Euteleostomi</taxon>
        <taxon>Actinopterygii</taxon>
        <taxon>Neopterygii</taxon>
        <taxon>Teleostei</taxon>
        <taxon>Neoteleostei</taxon>
        <taxon>Acanthomorphata</taxon>
        <taxon>Gobiaria</taxon>
        <taxon>Gobiiformes</taxon>
        <taxon>Gobioidei</taxon>
        <taxon>Gobiidae</taxon>
        <taxon>Gobionellinae</taxon>
        <taxon>Mugilogobius</taxon>
    </lineage>
</organism>
<proteinExistence type="predicted"/>